<evidence type="ECO:0000313" key="3">
    <source>
        <dbReference type="Proteomes" id="UP001153269"/>
    </source>
</evidence>
<protein>
    <submittedName>
        <fullName evidence="2">Uncharacterized protein</fullName>
    </submittedName>
</protein>
<comment type="caution">
    <text evidence="2">The sequence shown here is derived from an EMBL/GenBank/DDBJ whole genome shotgun (WGS) entry which is preliminary data.</text>
</comment>
<gene>
    <name evidence="2" type="ORF">PLEPLA_LOCUS25463</name>
</gene>
<dbReference type="AlphaFoldDB" id="A0A9N7UVD5"/>
<sequence length="169" mass="18772">MQGRVQGSVFDASCQLRHALEILSCPTLPCNSPARCSVFAGERRAREFTLSQVCGDRGNASALVKYLSVPGAALSLFQQPWGRPRVSTAAAVLRSSYRHMEPLGRRRTTSAVLETEAAHRTECLSPPCVCVPQENIYTLKRCRNNSSSRLSNQRMPAKFRSSMDRGWQQ</sequence>
<evidence type="ECO:0000256" key="1">
    <source>
        <dbReference type="SAM" id="MobiDB-lite"/>
    </source>
</evidence>
<reference evidence="2" key="1">
    <citation type="submission" date="2020-03" db="EMBL/GenBank/DDBJ databases">
        <authorList>
            <person name="Weist P."/>
        </authorList>
    </citation>
    <scope>NUCLEOTIDE SEQUENCE</scope>
</reference>
<name>A0A9N7UVD5_PLEPL</name>
<evidence type="ECO:0000313" key="2">
    <source>
        <dbReference type="EMBL" id="CAB1437493.1"/>
    </source>
</evidence>
<dbReference type="EMBL" id="CADEAL010002035">
    <property type="protein sequence ID" value="CAB1437493.1"/>
    <property type="molecule type" value="Genomic_DNA"/>
</dbReference>
<proteinExistence type="predicted"/>
<dbReference type="Proteomes" id="UP001153269">
    <property type="component" value="Unassembled WGS sequence"/>
</dbReference>
<feature type="region of interest" description="Disordered" evidence="1">
    <location>
        <begin position="147"/>
        <end position="169"/>
    </location>
</feature>
<accession>A0A9N7UVD5</accession>
<organism evidence="2 3">
    <name type="scientific">Pleuronectes platessa</name>
    <name type="common">European plaice</name>
    <dbReference type="NCBI Taxonomy" id="8262"/>
    <lineage>
        <taxon>Eukaryota</taxon>
        <taxon>Metazoa</taxon>
        <taxon>Chordata</taxon>
        <taxon>Craniata</taxon>
        <taxon>Vertebrata</taxon>
        <taxon>Euteleostomi</taxon>
        <taxon>Actinopterygii</taxon>
        <taxon>Neopterygii</taxon>
        <taxon>Teleostei</taxon>
        <taxon>Neoteleostei</taxon>
        <taxon>Acanthomorphata</taxon>
        <taxon>Carangaria</taxon>
        <taxon>Pleuronectiformes</taxon>
        <taxon>Pleuronectoidei</taxon>
        <taxon>Pleuronectidae</taxon>
        <taxon>Pleuronectes</taxon>
    </lineage>
</organism>
<keyword evidence="3" id="KW-1185">Reference proteome</keyword>